<dbReference type="Gene3D" id="3.30.460.10">
    <property type="entry name" value="Beta Polymerase, domain 2"/>
    <property type="match status" value="1"/>
</dbReference>
<dbReference type="KEGG" id="coh:EAV92_11485"/>
<dbReference type="AlphaFoldDB" id="A0A3G3JY92"/>
<evidence type="ECO:0000313" key="3">
    <source>
        <dbReference type="EMBL" id="AYQ73132.1"/>
    </source>
</evidence>
<dbReference type="InterPro" id="IPR018821">
    <property type="entry name" value="DUF294_put_nucleoTrafse_sb-bd"/>
</dbReference>
<dbReference type="EMBL" id="CP033433">
    <property type="protein sequence ID" value="AYQ73132.1"/>
    <property type="molecule type" value="Genomic_DNA"/>
</dbReference>
<proteinExistence type="predicted"/>
<evidence type="ECO:0000259" key="2">
    <source>
        <dbReference type="Pfam" id="PF10335"/>
    </source>
</evidence>
<feature type="domain" description="Protein-PII uridylyltransferase N-terminal" evidence="1">
    <location>
        <begin position="44"/>
        <end position="170"/>
    </location>
</feature>
<evidence type="ECO:0008006" key="5">
    <source>
        <dbReference type="Google" id="ProtNLM"/>
    </source>
</evidence>
<dbReference type="InterPro" id="IPR005105">
    <property type="entry name" value="GlnD_Uridyltrans_N"/>
</dbReference>
<feature type="domain" description="DUF294" evidence="2">
    <location>
        <begin position="210"/>
        <end position="351"/>
    </location>
</feature>
<accession>A0A3G3JY92</accession>
<organism evidence="3 4">
    <name type="scientific">Cohnella candidum</name>
    <dbReference type="NCBI Taxonomy" id="2674991"/>
    <lineage>
        <taxon>Bacteria</taxon>
        <taxon>Bacillati</taxon>
        <taxon>Bacillota</taxon>
        <taxon>Bacilli</taxon>
        <taxon>Bacillales</taxon>
        <taxon>Paenibacillaceae</taxon>
        <taxon>Cohnella</taxon>
    </lineage>
</organism>
<dbReference type="CDD" id="cd05401">
    <property type="entry name" value="NT_GlnE_GlnD_like"/>
    <property type="match status" value="1"/>
</dbReference>
<dbReference type="Pfam" id="PF03445">
    <property type="entry name" value="DUF294"/>
    <property type="match status" value="1"/>
</dbReference>
<protein>
    <recommendedName>
        <fullName evidence="5">CBS domain-containing protein</fullName>
    </recommendedName>
</protein>
<name>A0A3G3JY92_9BACL</name>
<evidence type="ECO:0000313" key="4">
    <source>
        <dbReference type="Proteomes" id="UP000269097"/>
    </source>
</evidence>
<evidence type="ECO:0000259" key="1">
    <source>
        <dbReference type="Pfam" id="PF03445"/>
    </source>
</evidence>
<dbReference type="Pfam" id="PF10335">
    <property type="entry name" value="DUF294_C"/>
    <property type="match status" value="1"/>
</dbReference>
<reference evidence="3 4" key="1">
    <citation type="submission" date="2018-10" db="EMBL/GenBank/DDBJ databases">
        <title>Genome Sequence of Cohnella sp.</title>
        <authorList>
            <person name="Srinivasan S."/>
            <person name="Kim M.K."/>
        </authorList>
    </citation>
    <scope>NUCLEOTIDE SEQUENCE [LARGE SCALE GENOMIC DNA]</scope>
    <source>
        <strain evidence="3 4">18JY8-7</strain>
    </source>
</reference>
<dbReference type="InterPro" id="IPR043519">
    <property type="entry name" value="NT_sf"/>
</dbReference>
<keyword evidence="4" id="KW-1185">Reference proteome</keyword>
<dbReference type="RefSeq" id="WP_123041214.1">
    <property type="nucleotide sequence ID" value="NZ_CP033433.1"/>
</dbReference>
<dbReference type="SUPFAM" id="SSF81301">
    <property type="entry name" value="Nucleotidyltransferase"/>
    <property type="match status" value="1"/>
</dbReference>
<gene>
    <name evidence="3" type="ORF">EAV92_11485</name>
</gene>
<sequence length="359" mass="40050">MSSRSGEKSHPAIQAAKDVNALRTIRETEQQRLSEALAAEPFLSVAESLSAIHEALVSRTLELAEQEMARLGFTAPPVPYAYMLFGSGGREEMTFSSDQDSGIVYGNPESEDEAASCEAYFARFAEEAVKLLIALGYPPCEGNVIASNPQWCLSLRQWEEKVDGWFADPSWENVRYLLIVADGRTVAGDERLADGLKDRFRTDMLQNPVITRRMMENTLRHKVLVGIFGQLLRERYGENAGGLDIKYGAYIPMVNVFRLLALQAGIRAAGTLVRIEALRSAGKISEREAEEAISAFTLVMKLRLLTAARVEGTQWIGSGKVPKEQLTKELAQSLKRALKFGKRMQRRVEREMQDRFGGR</sequence>
<dbReference type="Proteomes" id="UP000269097">
    <property type="component" value="Chromosome"/>
</dbReference>
<dbReference type="GO" id="GO:0008773">
    <property type="term" value="F:[protein-PII] uridylyltransferase activity"/>
    <property type="evidence" value="ECO:0007669"/>
    <property type="project" value="InterPro"/>
</dbReference>